<sequence>MTTCEDLVAAARSLSKNQDALRKLVAGGPCTGIANFLPLEKAGLLRRGQTSGYFLSGAATYLDEAAVLKILWDLIEHGRVGNEHVDQSAWVLSAISRQLCAHIGPTDSNTRRLTQLLQKVQRSVPLNSLAAVDYGLGAPIDLRRGGNCVLHAHVLGHLVSSAFPDASVSCILADDGLHFAVRAVLDDAVYLLDTTALVPDRALVVPPLGDGPSAAKAYESAGRVPTALVLLHRCAAENVVMSGFYAGVGKVRERHYRFDLSAPPTDPRPYLRDGDYVRAVVKADGLLVNRVYSEEFGFLSWYKPLQKGARLVAPTDPRTRETVALEKDDSAFCAFLRAANLGCEDLDAQAIRAVDWINENCGRARIPPIRQTWGQGS</sequence>
<accession>A0A1Y5TZK2</accession>
<organism evidence="1 2">
    <name type="scientific">Falsiruegeria litorea R37</name>
    <dbReference type="NCBI Taxonomy" id="1200284"/>
    <lineage>
        <taxon>Bacteria</taxon>
        <taxon>Pseudomonadati</taxon>
        <taxon>Pseudomonadota</taxon>
        <taxon>Alphaproteobacteria</taxon>
        <taxon>Rhodobacterales</taxon>
        <taxon>Roseobacteraceae</taxon>
        <taxon>Falsiruegeria</taxon>
    </lineage>
</organism>
<keyword evidence="2" id="KW-1185">Reference proteome</keyword>
<dbReference type="EMBL" id="FWFO01000007">
    <property type="protein sequence ID" value="SLN72245.1"/>
    <property type="molecule type" value="Genomic_DNA"/>
</dbReference>
<protein>
    <submittedName>
        <fullName evidence="1">Uncharacterized protein</fullName>
    </submittedName>
</protein>
<name>A0A1Y5TZK2_9RHOB</name>
<reference evidence="1 2" key="1">
    <citation type="submission" date="2017-03" db="EMBL/GenBank/DDBJ databases">
        <authorList>
            <person name="Afonso C.L."/>
            <person name="Miller P.J."/>
            <person name="Scott M.A."/>
            <person name="Spackman E."/>
            <person name="Goraichik I."/>
            <person name="Dimitrov K.M."/>
            <person name="Suarez D.L."/>
            <person name="Swayne D.E."/>
        </authorList>
    </citation>
    <scope>NUCLEOTIDE SEQUENCE [LARGE SCALE GENOMIC DNA]</scope>
    <source>
        <strain evidence="1 2">CECT 7639</strain>
    </source>
</reference>
<evidence type="ECO:0000313" key="1">
    <source>
        <dbReference type="EMBL" id="SLN72245.1"/>
    </source>
</evidence>
<dbReference type="Proteomes" id="UP000193077">
    <property type="component" value="Unassembled WGS sequence"/>
</dbReference>
<dbReference type="AlphaFoldDB" id="A0A1Y5TZK2"/>
<gene>
    <name evidence="1" type="ORF">TRL7639_04296</name>
</gene>
<evidence type="ECO:0000313" key="2">
    <source>
        <dbReference type="Proteomes" id="UP000193077"/>
    </source>
</evidence>
<proteinExistence type="predicted"/>